<dbReference type="AlphaFoldDB" id="A0A4R6RG90"/>
<organism evidence="1 2">
    <name type="scientific">Oharaeibacter diazotrophicus</name>
    <dbReference type="NCBI Taxonomy" id="1920512"/>
    <lineage>
        <taxon>Bacteria</taxon>
        <taxon>Pseudomonadati</taxon>
        <taxon>Pseudomonadota</taxon>
        <taxon>Alphaproteobacteria</taxon>
        <taxon>Hyphomicrobiales</taxon>
        <taxon>Pleomorphomonadaceae</taxon>
        <taxon>Oharaeibacter</taxon>
    </lineage>
</organism>
<gene>
    <name evidence="1" type="ORF">EDD54_2205</name>
</gene>
<name>A0A4R6RG90_9HYPH</name>
<proteinExistence type="predicted"/>
<accession>A0A4R6RG90</accession>
<dbReference type="OrthoDB" id="5149568at2"/>
<keyword evidence="2" id="KW-1185">Reference proteome</keyword>
<comment type="caution">
    <text evidence="1">The sequence shown here is derived from an EMBL/GenBank/DDBJ whole genome shotgun (WGS) entry which is preliminary data.</text>
</comment>
<dbReference type="RefSeq" id="WP_126541206.1">
    <property type="nucleotide sequence ID" value="NZ_BSPM01000004.1"/>
</dbReference>
<dbReference type="Proteomes" id="UP000294547">
    <property type="component" value="Unassembled WGS sequence"/>
</dbReference>
<evidence type="ECO:0000313" key="2">
    <source>
        <dbReference type="Proteomes" id="UP000294547"/>
    </source>
</evidence>
<evidence type="ECO:0000313" key="1">
    <source>
        <dbReference type="EMBL" id="TDP85353.1"/>
    </source>
</evidence>
<protein>
    <submittedName>
        <fullName evidence="1">Uncharacterized protein</fullName>
    </submittedName>
</protein>
<reference evidence="1 2" key="1">
    <citation type="submission" date="2019-03" db="EMBL/GenBank/DDBJ databases">
        <title>Genomic Encyclopedia of Type Strains, Phase IV (KMG-IV): sequencing the most valuable type-strain genomes for metagenomic binning, comparative biology and taxonomic classification.</title>
        <authorList>
            <person name="Goeker M."/>
        </authorList>
    </citation>
    <scope>NUCLEOTIDE SEQUENCE [LARGE SCALE GENOMIC DNA]</scope>
    <source>
        <strain evidence="1 2">DSM 102969</strain>
    </source>
</reference>
<sequence length="120" mass="13184">MEATFECRDRVFLVERSSAGAVSWTGTFDGRPIEQAVITPDGRSCILLLGSLGESVPLRDNLLCIDRACEVRWVARLRDGLDSFVHVSLGSTGVLANTWSGYRVTLATDTGSEMDREFVK</sequence>
<dbReference type="EMBL" id="SNXY01000007">
    <property type="protein sequence ID" value="TDP85353.1"/>
    <property type="molecule type" value="Genomic_DNA"/>
</dbReference>